<dbReference type="GO" id="GO:0098703">
    <property type="term" value="P:calcium ion import across plasma membrane"/>
    <property type="evidence" value="ECO:0007669"/>
    <property type="project" value="InterPro"/>
</dbReference>
<evidence type="ECO:0000256" key="2">
    <source>
        <dbReference type="SAM" id="Phobius"/>
    </source>
</evidence>
<sequence>MIPQSAITKASAPASPGGDGFPFSLDSFNGLELRDSVMGDEEGDVFELDKVRRAFAGEALLNNMHLQGGVNVGTSQPFYIPSDVIKGPHGNWTKKLPPYLDSNNQTVPPDQVGWLRKREKRDGTLEKRTTTVYLSLTQCTRPSTNKTNAAGLFPQLEVYVSTSNKLQLPGPGKDSSLQTVATASAGYLSMEIEADDNVYISVAAPNSTDYQGNYGFHIAASIDDYFFKTVELEEDQPPVLYFLDSDQNAALLVTNNLTQANEGSDNFNQWMNMTPPYMMWAQNTNNTDLDGLEMSVCALNGFAKVKSNAKDDVTMTSRGLGNKPKQQFYLLGLNSSSTYYGTLGTAQNASNNLGFTDGEIGGGGTVWSRMNFTTKIGVFPSRILLSEGRRVYTNIDLNPDNNCAVLYNLTFCSEVAYAVPSNPNKTVEELRQIYDNYTSTYYQNFNYSLQQIQCHADPESMFSLSVDCDKCAQAYKQWLCSVSIPRCADFSSNDSYKHVRNAAQAFINGSHLPEDSPYRQEAKSNYSRNAIIDTLIKPGPYREILPCTDICYTMVKDCPAALQFGCPTGALLNASYGYRNSEGIITCSYLGAAYYLSLGARLGIWGGFYMLAGMWALWWALW</sequence>
<keyword evidence="4" id="KW-1185">Reference proteome</keyword>
<dbReference type="PANTHER" id="PTHR39142">
    <property type="entry name" value="MID1P"/>
    <property type="match status" value="1"/>
</dbReference>
<reference evidence="3" key="1">
    <citation type="submission" date="2022-11" db="EMBL/GenBank/DDBJ databases">
        <authorList>
            <person name="Petersen C."/>
        </authorList>
    </citation>
    <scope>NUCLEOTIDE SEQUENCE</scope>
    <source>
        <strain evidence="3">IBT 19713</strain>
    </source>
</reference>
<feature type="region of interest" description="Disordered" evidence="1">
    <location>
        <begin position="1"/>
        <end position="21"/>
    </location>
</feature>
<evidence type="ECO:0008006" key="5">
    <source>
        <dbReference type="Google" id="ProtNLM"/>
    </source>
</evidence>
<feature type="transmembrane region" description="Helical" evidence="2">
    <location>
        <begin position="602"/>
        <end position="621"/>
    </location>
</feature>
<proteinExistence type="predicted"/>
<dbReference type="PANTHER" id="PTHR39142:SF1">
    <property type="entry name" value="AEL197CP"/>
    <property type="match status" value="1"/>
</dbReference>
<dbReference type="AlphaFoldDB" id="A0A9W9NYY0"/>
<dbReference type="OrthoDB" id="5405745at2759"/>
<organism evidence="3 4">
    <name type="scientific">Penicillium chermesinum</name>
    <dbReference type="NCBI Taxonomy" id="63820"/>
    <lineage>
        <taxon>Eukaryota</taxon>
        <taxon>Fungi</taxon>
        <taxon>Dikarya</taxon>
        <taxon>Ascomycota</taxon>
        <taxon>Pezizomycotina</taxon>
        <taxon>Eurotiomycetes</taxon>
        <taxon>Eurotiomycetidae</taxon>
        <taxon>Eurotiales</taxon>
        <taxon>Aspergillaceae</taxon>
        <taxon>Penicillium</taxon>
    </lineage>
</organism>
<protein>
    <recommendedName>
        <fullName evidence="5">Calcium channel subunit Mid1</fullName>
    </recommendedName>
</protein>
<name>A0A9W9NYY0_9EURO</name>
<evidence type="ECO:0000313" key="4">
    <source>
        <dbReference type="Proteomes" id="UP001150941"/>
    </source>
</evidence>
<dbReference type="RefSeq" id="XP_058329998.1">
    <property type="nucleotide sequence ID" value="XM_058474258.1"/>
</dbReference>
<dbReference type="Proteomes" id="UP001150941">
    <property type="component" value="Unassembled WGS sequence"/>
</dbReference>
<dbReference type="InterPro" id="IPR024338">
    <property type="entry name" value="MID1/Yam8"/>
</dbReference>
<dbReference type="Pfam" id="PF12929">
    <property type="entry name" value="Mid1"/>
    <property type="match status" value="1"/>
</dbReference>
<keyword evidence="2" id="KW-0812">Transmembrane</keyword>
<dbReference type="EMBL" id="JAPQKS010000004">
    <property type="protein sequence ID" value="KAJ5232005.1"/>
    <property type="molecule type" value="Genomic_DNA"/>
</dbReference>
<evidence type="ECO:0000256" key="1">
    <source>
        <dbReference type="SAM" id="MobiDB-lite"/>
    </source>
</evidence>
<gene>
    <name evidence="3" type="ORF">N7468_004961</name>
</gene>
<dbReference type="GO" id="GO:0005262">
    <property type="term" value="F:calcium channel activity"/>
    <property type="evidence" value="ECO:0007669"/>
    <property type="project" value="InterPro"/>
</dbReference>
<accession>A0A9W9NYY0</accession>
<keyword evidence="2" id="KW-1133">Transmembrane helix</keyword>
<comment type="caution">
    <text evidence="3">The sequence shown here is derived from an EMBL/GenBank/DDBJ whole genome shotgun (WGS) entry which is preliminary data.</text>
</comment>
<reference evidence="3" key="2">
    <citation type="journal article" date="2023" name="IMA Fungus">
        <title>Comparative genomic study of the Penicillium genus elucidates a diverse pangenome and 15 lateral gene transfer events.</title>
        <authorList>
            <person name="Petersen C."/>
            <person name="Sorensen T."/>
            <person name="Nielsen M.R."/>
            <person name="Sondergaard T.E."/>
            <person name="Sorensen J.L."/>
            <person name="Fitzpatrick D.A."/>
            <person name="Frisvad J.C."/>
            <person name="Nielsen K.L."/>
        </authorList>
    </citation>
    <scope>NUCLEOTIDE SEQUENCE</scope>
    <source>
        <strain evidence="3">IBT 19713</strain>
    </source>
</reference>
<keyword evidence="2" id="KW-0472">Membrane</keyword>
<dbReference type="GeneID" id="83201561"/>
<evidence type="ECO:0000313" key="3">
    <source>
        <dbReference type="EMBL" id="KAJ5232005.1"/>
    </source>
</evidence>